<dbReference type="RefSeq" id="WP_101283917.1">
    <property type="nucleotide sequence ID" value="NZ_CP024199.1"/>
</dbReference>
<evidence type="ECO:0000313" key="1">
    <source>
        <dbReference type="EMBL" id="AUG52009.1"/>
    </source>
</evidence>
<gene>
    <name evidence="1" type="ORF">CSC3H3_04185</name>
</gene>
<keyword evidence="2" id="KW-1185">Reference proteome</keyword>
<dbReference type="Proteomes" id="UP000233458">
    <property type="component" value="Chromosome"/>
</dbReference>
<dbReference type="EMBL" id="CP024199">
    <property type="protein sequence ID" value="AUG52009.1"/>
    <property type="molecule type" value="Genomic_DNA"/>
</dbReference>
<sequence>MAQTPLTFGIKIAQYQQFTRCFAKRLPVCTNYTDLTRIRTRPPTDQVVKPALNYAIDNIESRNQANITVKHPCPSAYLPCKIAKQPTSTTPRATGLFFTNSARAFLAACQPCDTGQLLPNGNKVFIFMYLSNLARHSH</sequence>
<proteinExistence type="predicted"/>
<evidence type="ECO:0000313" key="2">
    <source>
        <dbReference type="Proteomes" id="UP000233458"/>
    </source>
</evidence>
<organism evidence="1 2">
    <name type="scientific">Thalassospira marina</name>
    <dbReference type="NCBI Taxonomy" id="2048283"/>
    <lineage>
        <taxon>Bacteria</taxon>
        <taxon>Pseudomonadati</taxon>
        <taxon>Pseudomonadota</taxon>
        <taxon>Alphaproteobacteria</taxon>
        <taxon>Rhodospirillales</taxon>
        <taxon>Thalassospiraceae</taxon>
        <taxon>Thalassospira</taxon>
    </lineage>
</organism>
<protein>
    <submittedName>
        <fullName evidence="1">Uncharacterized protein</fullName>
    </submittedName>
</protein>
<accession>A0ABN5FGQ5</accession>
<reference evidence="1 2" key="1">
    <citation type="submission" date="2017-10" db="EMBL/GenBank/DDBJ databases">
        <title>Biodiversity and function of Thalassospira species in the particle-attached aromatic-hydrocarbon-degrading consortia from the surface seawater of the China South Sea.</title>
        <authorList>
            <person name="Dong C."/>
            <person name="Liu R."/>
            <person name="Shao Z."/>
        </authorList>
    </citation>
    <scope>NUCLEOTIDE SEQUENCE [LARGE SCALE GENOMIC DNA]</scope>
    <source>
        <strain evidence="1 2">CSC3H3</strain>
    </source>
</reference>
<name>A0ABN5FGQ5_9PROT</name>